<protein>
    <recommendedName>
        <fullName evidence="3">OmpR/PhoB-type domain-containing protein</fullName>
    </recommendedName>
</protein>
<dbReference type="InterPro" id="IPR016032">
    <property type="entry name" value="Sig_transdc_resp-reg_C-effctor"/>
</dbReference>
<proteinExistence type="predicted"/>
<gene>
    <name evidence="1" type="ORF">BK022_01205</name>
</gene>
<comment type="caution">
    <text evidence="1">The sequence shown here is derived from an EMBL/GenBank/DDBJ whole genome shotgun (WGS) entry which is preliminary data.</text>
</comment>
<dbReference type="Gene3D" id="1.10.10.10">
    <property type="entry name" value="Winged helix-like DNA-binding domain superfamily/Winged helix DNA-binding domain"/>
    <property type="match status" value="1"/>
</dbReference>
<dbReference type="GO" id="GO:0006355">
    <property type="term" value="P:regulation of DNA-templated transcription"/>
    <property type="evidence" value="ECO:0007669"/>
    <property type="project" value="InterPro"/>
</dbReference>
<accession>A0A1S1PAE9</accession>
<evidence type="ECO:0000313" key="2">
    <source>
        <dbReference type="Proteomes" id="UP000180215"/>
    </source>
</evidence>
<evidence type="ECO:0008006" key="3">
    <source>
        <dbReference type="Google" id="ProtNLM"/>
    </source>
</evidence>
<organism evidence="1 2">
    <name type="scientific">Methylorubrum extorquens</name>
    <name type="common">Methylobacterium dichloromethanicum</name>
    <name type="synonym">Methylobacterium extorquens</name>
    <dbReference type="NCBI Taxonomy" id="408"/>
    <lineage>
        <taxon>Bacteria</taxon>
        <taxon>Pseudomonadati</taxon>
        <taxon>Pseudomonadota</taxon>
        <taxon>Alphaproteobacteria</taxon>
        <taxon>Hyphomicrobiales</taxon>
        <taxon>Methylobacteriaceae</taxon>
        <taxon>Methylorubrum</taxon>
    </lineage>
</organism>
<evidence type="ECO:0000313" key="1">
    <source>
        <dbReference type="EMBL" id="OHV18129.1"/>
    </source>
</evidence>
<dbReference type="GO" id="GO:0003677">
    <property type="term" value="F:DNA binding"/>
    <property type="evidence" value="ECO:0007669"/>
    <property type="project" value="InterPro"/>
</dbReference>
<dbReference type="SUPFAM" id="SSF46894">
    <property type="entry name" value="C-terminal effector domain of the bipartite response regulators"/>
    <property type="match status" value="1"/>
</dbReference>
<reference evidence="1 2" key="1">
    <citation type="submission" date="2016-10" db="EMBL/GenBank/DDBJ databases">
        <title>Draft genome sequence of Methylobacterium extorquens CP3, a seed endophyte of Crotalaria pumila with plant growth-promoting and metal tolerance properties.</title>
        <authorList>
            <person name="Sanchez-Lopez A.S."/>
            <person name="Van Hamme J.D."/>
            <person name="Thijs S."/>
            <person name="Mcammond B.M."/>
            <person name="Stevens V."/>
            <person name="Gonzalez-Chavez M.D.C."/>
            <person name="Vangronsveld J."/>
        </authorList>
    </citation>
    <scope>NUCLEOTIDE SEQUENCE [LARGE SCALE GENOMIC DNA]</scope>
    <source>
        <strain evidence="1 2">CP3</strain>
    </source>
</reference>
<dbReference type="EMBL" id="MNAO01000006">
    <property type="protein sequence ID" value="OHV18129.1"/>
    <property type="molecule type" value="Genomic_DNA"/>
</dbReference>
<dbReference type="AlphaFoldDB" id="A0A1S1PAE9"/>
<name>A0A1S1PAE9_METEX</name>
<dbReference type="Proteomes" id="UP000180215">
    <property type="component" value="Unassembled WGS sequence"/>
</dbReference>
<sequence length="76" mass="8785">MMIALYGLSDEPPEPKILDVYLCKVRRRLMEAQTRIQVETIYGRGWRLHPESVVRFDEAVAAYRGSSDLAFDRRAA</sequence>
<dbReference type="InterPro" id="IPR036388">
    <property type="entry name" value="WH-like_DNA-bd_sf"/>
</dbReference>